<evidence type="ECO:0000256" key="5">
    <source>
        <dbReference type="ARBA" id="ARBA00022833"/>
    </source>
</evidence>
<feature type="signal peptide" evidence="8">
    <location>
        <begin position="1"/>
        <end position="29"/>
    </location>
</feature>
<dbReference type="InterPro" id="IPR024079">
    <property type="entry name" value="MetalloPept_cat_dom_sf"/>
</dbReference>
<dbReference type="Pfam" id="PF01432">
    <property type="entry name" value="Peptidase_M3"/>
    <property type="match status" value="1"/>
</dbReference>
<evidence type="ECO:0000256" key="2">
    <source>
        <dbReference type="ARBA" id="ARBA00022670"/>
    </source>
</evidence>
<keyword evidence="2 7" id="KW-0645">Protease</keyword>
<evidence type="ECO:0000259" key="9">
    <source>
        <dbReference type="Pfam" id="PF01432"/>
    </source>
</evidence>
<dbReference type="RefSeq" id="WP_236891276.1">
    <property type="nucleotide sequence ID" value="NZ_AP024488.1"/>
</dbReference>
<dbReference type="Proteomes" id="UP001320148">
    <property type="component" value="Chromosome"/>
</dbReference>
<dbReference type="Gene3D" id="1.20.1050.40">
    <property type="entry name" value="Endopeptidase. Chain P, domain 1"/>
    <property type="match status" value="1"/>
</dbReference>
<keyword evidence="6 7" id="KW-0482">Metalloprotease</keyword>
<keyword evidence="4 7" id="KW-0378">Hydrolase</keyword>
<organism evidence="10 11">
    <name type="scientific">Desulfoluna limicola</name>
    <dbReference type="NCBI Taxonomy" id="2810562"/>
    <lineage>
        <taxon>Bacteria</taxon>
        <taxon>Pseudomonadati</taxon>
        <taxon>Thermodesulfobacteriota</taxon>
        <taxon>Desulfobacteria</taxon>
        <taxon>Desulfobacterales</taxon>
        <taxon>Desulfolunaceae</taxon>
        <taxon>Desulfoluna</taxon>
    </lineage>
</organism>
<comment type="cofactor">
    <cofactor evidence="7">
        <name>Zn(2+)</name>
        <dbReference type="ChEBI" id="CHEBI:29105"/>
    </cofactor>
    <text evidence="7">Binds 1 zinc ion.</text>
</comment>
<evidence type="ECO:0000256" key="7">
    <source>
        <dbReference type="RuleBase" id="RU003435"/>
    </source>
</evidence>
<feature type="domain" description="Peptidase M3A/M3B catalytic" evidence="9">
    <location>
        <begin position="198"/>
        <end position="628"/>
    </location>
</feature>
<dbReference type="SUPFAM" id="SSF55486">
    <property type="entry name" value="Metalloproteases ('zincins'), catalytic domain"/>
    <property type="match status" value="1"/>
</dbReference>
<evidence type="ECO:0000256" key="8">
    <source>
        <dbReference type="SAM" id="SignalP"/>
    </source>
</evidence>
<proteinExistence type="inferred from homology"/>
<keyword evidence="11" id="KW-1185">Reference proteome</keyword>
<keyword evidence="5 7" id="KW-0862">Zinc</keyword>
<keyword evidence="3 7" id="KW-0479">Metal-binding</keyword>
<dbReference type="InterPro" id="IPR024080">
    <property type="entry name" value="Neurolysin/TOP_N"/>
</dbReference>
<dbReference type="Gene3D" id="3.40.390.10">
    <property type="entry name" value="Collagenase (Catalytic Domain)"/>
    <property type="match status" value="1"/>
</dbReference>
<evidence type="ECO:0000256" key="1">
    <source>
        <dbReference type="ARBA" id="ARBA00006040"/>
    </source>
</evidence>
<dbReference type="PROSITE" id="PS51257">
    <property type="entry name" value="PROKAR_LIPOPROTEIN"/>
    <property type="match status" value="1"/>
</dbReference>
<dbReference type="InterPro" id="IPR001567">
    <property type="entry name" value="Pept_M3A_M3B_dom"/>
</dbReference>
<evidence type="ECO:0000313" key="10">
    <source>
        <dbReference type="EMBL" id="BCS94982.1"/>
    </source>
</evidence>
<sequence>MPHKRVFVILGCLAALVVLSVSCSSSSNSIDKADYANTDYTDVQFPETPEEISSATDTAISKATAQIQAILDATPRTFENTIVAFDTLMYEGYQTVNTMQLLASVSPERDMRDAATTAYLRMAQWFFQATNDSAFLQAMADAESMQGTLAGEEGILVDRVFSYLKAYGLGKSAETRGRLQQANVTSETLKQTILANIVNNAPKANNLPLFADLVRSRAEYASLMGFDTYGAYALKDRMAETPESAMVFIQNVATRLEPLFQAEVARYQAIKISETGDADARITYADISSFQQKSIKERFGVSGIYHEDLFTLENSLDTLFHIAREVFGIEITPAEVPGAVWDDTVRYYQATDLATGAPLGSFYTDLFKREGKNSHPKIMPIAAAKSSADGAWMRPVFVLVFDCTPPEDGAPVYLSMDDAESLFHEFGHALQYLFSTGTYHFTSPHSLGSDFIEVHSQLMEQWLTDPRVMERMFGSNPGLTQDELEQRAAINKALSVVSWRYGIAQSMTDLRFHTDYGKNDPIDPAGVFNTALAEFFVPYPGNTDRVEPLFHMTSPMPSQYYCYLWSQSIAMDLADRFRLSADGFMNDKLGMTIRHTIFEFDACKDPDEGFRSFLGRDWNTAAYLKSFGG</sequence>
<evidence type="ECO:0000256" key="4">
    <source>
        <dbReference type="ARBA" id="ARBA00022801"/>
    </source>
</evidence>
<evidence type="ECO:0000256" key="3">
    <source>
        <dbReference type="ARBA" id="ARBA00022723"/>
    </source>
</evidence>
<dbReference type="Gene3D" id="1.10.1370.10">
    <property type="entry name" value="Neurolysin, domain 3"/>
    <property type="match status" value="1"/>
</dbReference>
<dbReference type="InterPro" id="IPR045090">
    <property type="entry name" value="Pept_M3A_M3B"/>
</dbReference>
<evidence type="ECO:0000256" key="6">
    <source>
        <dbReference type="ARBA" id="ARBA00023049"/>
    </source>
</evidence>
<feature type="chain" id="PRO_5045510528" description="Peptidase M3A/M3B catalytic domain-containing protein" evidence="8">
    <location>
        <begin position="30"/>
        <end position="629"/>
    </location>
</feature>
<dbReference type="EMBL" id="AP024488">
    <property type="protein sequence ID" value="BCS94982.1"/>
    <property type="molecule type" value="Genomic_DNA"/>
</dbReference>
<accession>A0ABM7PCQ8</accession>
<name>A0ABM7PCQ8_9BACT</name>
<evidence type="ECO:0000313" key="11">
    <source>
        <dbReference type="Proteomes" id="UP001320148"/>
    </source>
</evidence>
<protein>
    <recommendedName>
        <fullName evidence="9">Peptidase M3A/M3B catalytic domain-containing protein</fullName>
    </recommendedName>
</protein>
<dbReference type="PANTHER" id="PTHR11804:SF84">
    <property type="entry name" value="SACCHAROLYSIN"/>
    <property type="match status" value="1"/>
</dbReference>
<dbReference type="PANTHER" id="PTHR11804">
    <property type="entry name" value="PROTEASE M3 THIMET OLIGOPEPTIDASE-RELATED"/>
    <property type="match status" value="1"/>
</dbReference>
<dbReference type="InterPro" id="IPR024077">
    <property type="entry name" value="Neurolysin/TOP_dom2"/>
</dbReference>
<comment type="similarity">
    <text evidence="1 7">Belongs to the peptidase M3 family.</text>
</comment>
<keyword evidence="8" id="KW-0732">Signal</keyword>
<gene>
    <name evidence="10" type="ORF">DSLASN_06140</name>
</gene>
<reference evidence="10 11" key="1">
    <citation type="submission" date="2021-02" db="EMBL/GenBank/DDBJ databases">
        <title>Complete genome of Desulfoluna sp. strain ASN36.</title>
        <authorList>
            <person name="Takahashi A."/>
            <person name="Kojima H."/>
            <person name="Fukui M."/>
        </authorList>
    </citation>
    <scope>NUCLEOTIDE SEQUENCE [LARGE SCALE GENOMIC DNA]</scope>
    <source>
        <strain evidence="10 11">ASN36</strain>
    </source>
</reference>